<dbReference type="InterPro" id="IPR011010">
    <property type="entry name" value="DNA_brk_join_enz"/>
</dbReference>
<dbReference type="GO" id="GO:0015074">
    <property type="term" value="P:DNA integration"/>
    <property type="evidence" value="ECO:0007669"/>
    <property type="project" value="UniProtKB-KW"/>
</dbReference>
<sequence length="347" mass="39961">MIIVIKGIHKVKRRQANGTVKLHFYAWRGGPKMSAKPGTPEFAAEHARYKEQLSPEKRPDTLESLIEYFTGTEDKPNPDFLSLAQSTRDDHLYAFKLIREEWPKLPIKLTQQKGMKAEIRKWHRGFSQNPRKADKLLFSLSKIFSYAADDELIDRNPCKGISRLYKGSRKNMLWKKDQINAFRAGAKTHILLPWEIAYQTGQRQGDILSLTWNQYDGEYLQFKQSKGGKQLKVKVRQSLKLILDSTPKRGMRICLTTRDTGWTKDGFQASWKKQLQELEITGLTFHDLRGTFITERWAEGNSADDIAKISGHSVKDIKAVLEKHYLAPDQDASDAVIIRMDQKTKNV</sequence>
<keyword evidence="4" id="KW-0233">DNA recombination</keyword>
<dbReference type="PANTHER" id="PTHR30349">
    <property type="entry name" value="PHAGE INTEGRASE-RELATED"/>
    <property type="match status" value="1"/>
</dbReference>
<dbReference type="GO" id="GO:0006310">
    <property type="term" value="P:DNA recombination"/>
    <property type="evidence" value="ECO:0007669"/>
    <property type="project" value="UniProtKB-KW"/>
</dbReference>
<dbReference type="InterPro" id="IPR013762">
    <property type="entry name" value="Integrase-like_cat_sf"/>
</dbReference>
<dbReference type="Pfam" id="PF00589">
    <property type="entry name" value="Phage_integrase"/>
    <property type="match status" value="1"/>
</dbReference>
<feature type="domain" description="Tyr recombinase" evidence="5">
    <location>
        <begin position="169"/>
        <end position="338"/>
    </location>
</feature>
<comment type="similarity">
    <text evidence="1">Belongs to the 'phage' integrase family.</text>
</comment>
<dbReference type="AlphaFoldDB" id="A0A8I0TAZ5"/>
<name>A0A8I0TAZ5_BRUAN</name>
<organism evidence="6 7">
    <name type="scientific">Brucella anthropi</name>
    <name type="common">Ochrobactrum anthropi</name>
    <dbReference type="NCBI Taxonomy" id="529"/>
    <lineage>
        <taxon>Bacteria</taxon>
        <taxon>Pseudomonadati</taxon>
        <taxon>Pseudomonadota</taxon>
        <taxon>Alphaproteobacteria</taxon>
        <taxon>Hyphomicrobiales</taxon>
        <taxon>Brucellaceae</taxon>
        <taxon>Brucella/Ochrobactrum group</taxon>
        <taxon>Brucella</taxon>
    </lineage>
</organism>
<dbReference type="InterPro" id="IPR002104">
    <property type="entry name" value="Integrase_catalytic"/>
</dbReference>
<dbReference type="InterPro" id="IPR010998">
    <property type="entry name" value="Integrase_recombinase_N"/>
</dbReference>
<proteinExistence type="inferred from homology"/>
<accession>A0A8I0TAZ5</accession>
<keyword evidence="2" id="KW-0229">DNA integration</keyword>
<evidence type="ECO:0000256" key="4">
    <source>
        <dbReference type="ARBA" id="ARBA00023172"/>
    </source>
</evidence>
<evidence type="ECO:0000256" key="2">
    <source>
        <dbReference type="ARBA" id="ARBA00022908"/>
    </source>
</evidence>
<dbReference type="InterPro" id="IPR050090">
    <property type="entry name" value="Tyrosine_recombinase_XerCD"/>
</dbReference>
<dbReference type="EMBL" id="JACZKO010000063">
    <property type="protein sequence ID" value="MBE0563697.1"/>
    <property type="molecule type" value="Genomic_DNA"/>
</dbReference>
<dbReference type="PANTHER" id="PTHR30349:SF64">
    <property type="entry name" value="PROPHAGE INTEGRASE INTD-RELATED"/>
    <property type="match status" value="1"/>
</dbReference>
<evidence type="ECO:0000313" key="6">
    <source>
        <dbReference type="EMBL" id="MBE0563697.1"/>
    </source>
</evidence>
<comment type="caution">
    <text evidence="6">The sequence shown here is derived from an EMBL/GenBank/DDBJ whole genome shotgun (WGS) entry which is preliminary data.</text>
</comment>
<keyword evidence="3" id="KW-0238">DNA-binding</keyword>
<protein>
    <submittedName>
        <fullName evidence="6">Tyrosine-type recombinase/integrase</fullName>
    </submittedName>
</protein>
<evidence type="ECO:0000259" key="5">
    <source>
        <dbReference type="PROSITE" id="PS51898"/>
    </source>
</evidence>
<reference evidence="6" key="2">
    <citation type="submission" date="2020-10" db="EMBL/GenBank/DDBJ databases">
        <title>Enrichment of novel Verrucomicrobia, Bacteroidetes and Krumholzibacteria in an oxygen-limited, methane- and iron-fed bioreactor inoculated with Bothnian Sea sediments.</title>
        <authorList>
            <person name="Martins P.D."/>
            <person name="de Jong A."/>
            <person name="Lenstra W.K."/>
            <person name="van Helmond N.A.G.M."/>
            <person name="Slomp C.P."/>
            <person name="Jetten M.S.M."/>
            <person name="Welte C.U."/>
            <person name="Rasigraf O."/>
        </authorList>
    </citation>
    <scope>NUCLEOTIDE SEQUENCE</scope>
    <source>
        <strain evidence="6">MAG47</strain>
    </source>
</reference>
<evidence type="ECO:0000313" key="7">
    <source>
        <dbReference type="Proteomes" id="UP000642265"/>
    </source>
</evidence>
<evidence type="ECO:0000256" key="3">
    <source>
        <dbReference type="ARBA" id="ARBA00023125"/>
    </source>
</evidence>
<dbReference type="Gene3D" id="1.10.443.10">
    <property type="entry name" value="Intergrase catalytic core"/>
    <property type="match status" value="1"/>
</dbReference>
<dbReference type="SUPFAM" id="SSF56349">
    <property type="entry name" value="DNA breaking-rejoining enzymes"/>
    <property type="match status" value="1"/>
</dbReference>
<gene>
    <name evidence="6" type="ORF">IH622_23160</name>
</gene>
<dbReference type="PROSITE" id="PS51898">
    <property type="entry name" value="TYR_RECOMBINASE"/>
    <property type="match status" value="1"/>
</dbReference>
<dbReference type="GO" id="GO:0003677">
    <property type="term" value="F:DNA binding"/>
    <property type="evidence" value="ECO:0007669"/>
    <property type="project" value="UniProtKB-KW"/>
</dbReference>
<dbReference type="Gene3D" id="1.10.150.130">
    <property type="match status" value="1"/>
</dbReference>
<reference evidence="6" key="1">
    <citation type="submission" date="2020-09" db="EMBL/GenBank/DDBJ databases">
        <authorList>
            <person name="Dalcin Martins P."/>
        </authorList>
    </citation>
    <scope>NUCLEOTIDE SEQUENCE</scope>
    <source>
        <strain evidence="6">MAG47</strain>
    </source>
</reference>
<dbReference type="Proteomes" id="UP000642265">
    <property type="component" value="Unassembled WGS sequence"/>
</dbReference>
<evidence type="ECO:0000256" key="1">
    <source>
        <dbReference type="ARBA" id="ARBA00008857"/>
    </source>
</evidence>